<sequence>MHHTAPLSFYLTGVAGVGTVERRSRSRHSVRNAQRRVRIQAHGRRVGGHVPAQKARAPQAVIASSKADLHMKATTEACRSCQRTELSDLSFGDDEDTKLFNLPTIQELAAAMTFMYICHAEPAHAAVIKELPDWAANLFGVLYLAFFGAFLVRVFKKRAKFVTSTRLASEKTEAAEDDDGSYKPKDPGVLDAIGGAITAGLLCAFFFKGSQAIDATFAGKQLSNDYTAAQITITVRTIISGLAYLATFVFGLNTAGLTALAFKLLIFGPDEAEAEEAEKGDTMDSSEDKGKPAGDE</sequence>
<dbReference type="AlphaFoldDB" id="A0AAE0BLW2"/>
<dbReference type="InterPro" id="IPR021434">
    <property type="entry name" value="DUF3082"/>
</dbReference>
<keyword evidence="2" id="KW-0472">Membrane</keyword>
<evidence type="ECO:0000313" key="4">
    <source>
        <dbReference type="Proteomes" id="UP001190700"/>
    </source>
</evidence>
<feature type="transmembrane region" description="Helical" evidence="2">
    <location>
        <begin position="242"/>
        <end position="266"/>
    </location>
</feature>
<dbReference type="GO" id="GO:0009535">
    <property type="term" value="C:chloroplast thylakoid membrane"/>
    <property type="evidence" value="ECO:0007669"/>
    <property type="project" value="TreeGrafter"/>
</dbReference>
<evidence type="ECO:0000256" key="1">
    <source>
        <dbReference type="SAM" id="MobiDB-lite"/>
    </source>
</evidence>
<evidence type="ECO:0000313" key="3">
    <source>
        <dbReference type="EMBL" id="KAK3238350.1"/>
    </source>
</evidence>
<dbReference type="PANTHER" id="PTHR35733:SF1">
    <property type="entry name" value="OS02G0307800 PROTEIN"/>
    <property type="match status" value="1"/>
</dbReference>
<feature type="region of interest" description="Disordered" evidence="1">
    <location>
        <begin position="274"/>
        <end position="296"/>
    </location>
</feature>
<dbReference type="PANTHER" id="PTHR35733">
    <property type="entry name" value="OS02G0307800 PROTEIN"/>
    <property type="match status" value="1"/>
</dbReference>
<name>A0AAE0BLW2_9CHLO</name>
<feature type="transmembrane region" description="Helical" evidence="2">
    <location>
        <begin position="134"/>
        <end position="155"/>
    </location>
</feature>
<keyword evidence="4" id="KW-1185">Reference proteome</keyword>
<dbReference type="EMBL" id="LGRX02034246">
    <property type="protein sequence ID" value="KAK3238350.1"/>
    <property type="molecule type" value="Genomic_DNA"/>
</dbReference>
<comment type="caution">
    <text evidence="3">The sequence shown here is derived from an EMBL/GenBank/DDBJ whole genome shotgun (WGS) entry which is preliminary data.</text>
</comment>
<reference evidence="3 4" key="1">
    <citation type="journal article" date="2015" name="Genome Biol. Evol.">
        <title>Comparative Genomics of a Bacterivorous Green Alga Reveals Evolutionary Causalities and Consequences of Phago-Mixotrophic Mode of Nutrition.</title>
        <authorList>
            <person name="Burns J.A."/>
            <person name="Paasch A."/>
            <person name="Narechania A."/>
            <person name="Kim E."/>
        </authorList>
    </citation>
    <scope>NUCLEOTIDE SEQUENCE [LARGE SCALE GENOMIC DNA]</scope>
    <source>
        <strain evidence="3 4">PLY_AMNH</strain>
    </source>
</reference>
<accession>A0AAE0BLW2</accession>
<organism evidence="3 4">
    <name type="scientific">Cymbomonas tetramitiformis</name>
    <dbReference type="NCBI Taxonomy" id="36881"/>
    <lineage>
        <taxon>Eukaryota</taxon>
        <taxon>Viridiplantae</taxon>
        <taxon>Chlorophyta</taxon>
        <taxon>Pyramimonadophyceae</taxon>
        <taxon>Pyramimonadales</taxon>
        <taxon>Pyramimonadaceae</taxon>
        <taxon>Cymbomonas</taxon>
    </lineage>
</organism>
<dbReference type="Proteomes" id="UP001190700">
    <property type="component" value="Unassembled WGS sequence"/>
</dbReference>
<gene>
    <name evidence="3" type="ORF">CYMTET_51633</name>
</gene>
<protein>
    <submittedName>
        <fullName evidence="3">Uncharacterized protein</fullName>
    </submittedName>
</protein>
<dbReference type="Pfam" id="PF11282">
    <property type="entry name" value="DUF3082"/>
    <property type="match status" value="1"/>
</dbReference>
<keyword evidence="2" id="KW-1133">Transmembrane helix</keyword>
<feature type="compositionally biased region" description="Basic and acidic residues" evidence="1">
    <location>
        <begin position="277"/>
        <end position="296"/>
    </location>
</feature>
<proteinExistence type="predicted"/>
<evidence type="ECO:0000256" key="2">
    <source>
        <dbReference type="SAM" id="Phobius"/>
    </source>
</evidence>
<keyword evidence="2" id="KW-0812">Transmembrane</keyword>